<dbReference type="Pfam" id="PF16077">
    <property type="entry name" value="Spaetzle"/>
    <property type="match status" value="1"/>
</dbReference>
<keyword evidence="2" id="KW-1015">Disulfide bond</keyword>
<dbReference type="EnsemblMetazoa" id="AATE008648-RA">
    <property type="protein sequence ID" value="AATE008648-PA.1"/>
    <property type="gene ID" value="AATE008648"/>
</dbReference>
<organism evidence="4">
    <name type="scientific">Anopheles atroparvus</name>
    <name type="common">European mosquito</name>
    <dbReference type="NCBI Taxonomy" id="41427"/>
    <lineage>
        <taxon>Eukaryota</taxon>
        <taxon>Metazoa</taxon>
        <taxon>Ecdysozoa</taxon>
        <taxon>Arthropoda</taxon>
        <taxon>Hexapoda</taxon>
        <taxon>Insecta</taxon>
        <taxon>Pterygota</taxon>
        <taxon>Neoptera</taxon>
        <taxon>Endopterygota</taxon>
        <taxon>Diptera</taxon>
        <taxon>Nematocera</taxon>
        <taxon>Culicoidea</taxon>
        <taxon>Culicidae</taxon>
        <taxon>Anophelinae</taxon>
        <taxon>Anopheles</taxon>
    </lineage>
</organism>
<reference evidence="4" key="1">
    <citation type="submission" date="2022-08" db="UniProtKB">
        <authorList>
            <consortium name="EnsemblMetazoa"/>
        </authorList>
    </citation>
    <scope>IDENTIFICATION</scope>
    <source>
        <strain evidence="4">EBRO</strain>
    </source>
</reference>
<proteinExistence type="predicted"/>
<dbReference type="PANTHER" id="PTHR23199">
    <property type="entry name" value="NEUROTROPHIN 1-RELATED"/>
    <property type="match status" value="1"/>
</dbReference>
<keyword evidence="1" id="KW-0732">Signal</keyword>
<dbReference type="STRING" id="41427.A0A182IZV7"/>
<dbReference type="GO" id="GO:0021556">
    <property type="term" value="P:central nervous system formation"/>
    <property type="evidence" value="ECO:0007669"/>
    <property type="project" value="TreeGrafter"/>
</dbReference>
<accession>A0A182IZV7</accession>
<name>A0A182IZV7_ANOAO</name>
<dbReference type="GO" id="GO:0045087">
    <property type="term" value="P:innate immune response"/>
    <property type="evidence" value="ECO:0007669"/>
    <property type="project" value="TreeGrafter"/>
</dbReference>
<dbReference type="GO" id="GO:0005615">
    <property type="term" value="C:extracellular space"/>
    <property type="evidence" value="ECO:0007669"/>
    <property type="project" value="UniProtKB-ARBA"/>
</dbReference>
<dbReference type="PANTHER" id="PTHR23199:SF12">
    <property type="entry name" value="NEUROTROPHIN 1-RELATED"/>
    <property type="match status" value="1"/>
</dbReference>
<evidence type="ECO:0000313" key="4">
    <source>
        <dbReference type="EnsemblMetazoa" id="AATE008648-PA.1"/>
    </source>
</evidence>
<dbReference type="GO" id="GO:0008083">
    <property type="term" value="F:growth factor activity"/>
    <property type="evidence" value="ECO:0007669"/>
    <property type="project" value="TreeGrafter"/>
</dbReference>
<dbReference type="AlphaFoldDB" id="A0A182IZV7"/>
<dbReference type="InterPro" id="IPR052444">
    <property type="entry name" value="Spz/Toll_ligand-like"/>
</dbReference>
<protein>
    <submittedName>
        <fullName evidence="4">Uncharacterized protein</fullName>
    </submittedName>
</protein>
<sequence length="342" mass="37776">LPVFGGCTVRAATSKSTTPPINDRRKQTGMARFERCCVYLSLFALLALIGSLSAIPQTFGPLIRDRSIRPQTSEEELNANIDHIYKKDFKTPAMAAASAKGPAADQQLELVTRANPVGQRVKKPIDSNDKKGIAAVVRDDNGKLQVVFFNSTTLTPPTTPPAQYEHVVSHAPTKHDEILVLRVAGVNGTSMEDMAGYDIAVGSYPADYPFEKIRRILKAKREMYSEVFEKAVAAEALVTRIDSPSDQYLCSSTRSYRYPTYHPEAKVNIVNMEGYFQQVTFEVCDNVGALCSNAIPASKGKLICEQVYGMYDVYTAPLDDSTQFVKTKLRFPSCCKCRHEAP</sequence>
<evidence type="ECO:0000256" key="2">
    <source>
        <dbReference type="ARBA" id="ARBA00023157"/>
    </source>
</evidence>
<evidence type="ECO:0000256" key="1">
    <source>
        <dbReference type="ARBA" id="ARBA00022729"/>
    </source>
</evidence>
<dbReference type="InterPro" id="IPR029034">
    <property type="entry name" value="Cystine-knot_cytokine"/>
</dbReference>
<dbReference type="InterPro" id="IPR032104">
    <property type="entry name" value="Spaetzle"/>
</dbReference>
<dbReference type="SUPFAM" id="SSF57501">
    <property type="entry name" value="Cystine-knot cytokines"/>
    <property type="match status" value="1"/>
</dbReference>
<dbReference type="VEuPathDB" id="VectorBase:AATE008648"/>
<dbReference type="Gene3D" id="2.10.90.10">
    <property type="entry name" value="Cystine-knot cytokines"/>
    <property type="match status" value="1"/>
</dbReference>
<evidence type="ECO:0000256" key="3">
    <source>
        <dbReference type="ARBA" id="ARBA00023180"/>
    </source>
</evidence>
<dbReference type="GO" id="GO:0005121">
    <property type="term" value="F:Toll binding"/>
    <property type="evidence" value="ECO:0007669"/>
    <property type="project" value="TreeGrafter"/>
</dbReference>
<keyword evidence="3" id="KW-0325">Glycoprotein</keyword>